<dbReference type="PRINTS" id="PR00686">
    <property type="entry name" value="TIFACTORIID"/>
</dbReference>
<dbReference type="EMBL" id="AOIP01000016">
    <property type="protein sequence ID" value="ELZ06796.1"/>
    <property type="molecule type" value="Genomic_DNA"/>
</dbReference>
<keyword evidence="3" id="KW-0238">DNA-binding</keyword>
<evidence type="ECO:0000256" key="4">
    <source>
        <dbReference type="ARBA" id="ARBA00023163"/>
    </source>
</evidence>
<evidence type="ECO:0000256" key="3">
    <source>
        <dbReference type="ARBA" id="ARBA00023125"/>
    </source>
</evidence>
<name>M0B797_9EURY</name>
<comment type="similarity">
    <text evidence="1">Belongs to the TBP family.</text>
</comment>
<dbReference type="Proteomes" id="UP000011591">
    <property type="component" value="Unassembled WGS sequence"/>
</dbReference>
<dbReference type="AlphaFoldDB" id="M0B797"/>
<reference evidence="5 6" key="1">
    <citation type="journal article" date="2014" name="PLoS Genet.">
        <title>Phylogenetically driven sequencing of extremely halophilic archaea reveals strategies for static and dynamic osmo-response.</title>
        <authorList>
            <person name="Becker E.A."/>
            <person name="Seitzer P.M."/>
            <person name="Tritt A."/>
            <person name="Larsen D."/>
            <person name="Krusor M."/>
            <person name="Yao A.I."/>
            <person name="Wu D."/>
            <person name="Madern D."/>
            <person name="Eisen J.A."/>
            <person name="Darling A.E."/>
            <person name="Facciotti M.T."/>
        </authorList>
    </citation>
    <scope>NUCLEOTIDE SEQUENCE [LARGE SCALE GENOMIC DNA]</scope>
    <source>
        <strain evidence="5 6">DSM 13077</strain>
    </source>
</reference>
<dbReference type="SUPFAM" id="SSF55945">
    <property type="entry name" value="TATA-box binding protein-like"/>
    <property type="match status" value="2"/>
</dbReference>
<dbReference type="RefSeq" id="WP_006664938.1">
    <property type="nucleotide sequence ID" value="NZ_AOIP01000016.1"/>
</dbReference>
<evidence type="ECO:0000313" key="5">
    <source>
        <dbReference type="EMBL" id="ELZ06796.1"/>
    </source>
</evidence>
<dbReference type="PATRIC" id="fig|1227491.4.peg.1481"/>
<keyword evidence="2" id="KW-0677">Repeat</keyword>
<dbReference type="Gene3D" id="3.30.310.10">
    <property type="entry name" value="TATA-Binding Protein"/>
    <property type="match status" value="2"/>
</dbReference>
<proteinExistence type="inferred from homology"/>
<dbReference type="PANTHER" id="PTHR10126">
    <property type="entry name" value="TATA-BOX BINDING PROTEIN"/>
    <property type="match status" value="1"/>
</dbReference>
<organism evidence="5 6">
    <name type="scientific">Natrialba aegyptia DSM 13077</name>
    <dbReference type="NCBI Taxonomy" id="1227491"/>
    <lineage>
        <taxon>Archaea</taxon>
        <taxon>Methanobacteriati</taxon>
        <taxon>Methanobacteriota</taxon>
        <taxon>Stenosarchaea group</taxon>
        <taxon>Halobacteria</taxon>
        <taxon>Halobacteriales</taxon>
        <taxon>Natrialbaceae</taxon>
        <taxon>Natrialba</taxon>
    </lineage>
</organism>
<dbReference type="InterPro" id="IPR000814">
    <property type="entry name" value="TBP"/>
</dbReference>
<sequence length="180" mass="19945">MPEVVNVVAAGNVGRELEIRAVGEDIDATEVKGASDEYQTPTLYLREQEDSPLVTVYESGSYHISGATSIEEAEKAQNWLIDSLESLDIRGLNPTFEVKNVVVVGDLEQSVDLNELVVRFGFEQTEYEPEQFPGLVYRPSDIQAVLLIFASGRVVIPGSPDVETGFAAFEMLRDRLNEYD</sequence>
<dbReference type="InterPro" id="IPR012295">
    <property type="entry name" value="TBP_dom_sf"/>
</dbReference>
<evidence type="ECO:0000256" key="1">
    <source>
        <dbReference type="ARBA" id="ARBA00005560"/>
    </source>
</evidence>
<accession>M0B797</accession>
<keyword evidence="4" id="KW-0804">Transcription</keyword>
<keyword evidence="6" id="KW-1185">Reference proteome</keyword>
<evidence type="ECO:0000256" key="2">
    <source>
        <dbReference type="ARBA" id="ARBA00022737"/>
    </source>
</evidence>
<comment type="caution">
    <text evidence="5">The sequence shown here is derived from an EMBL/GenBank/DDBJ whole genome shotgun (WGS) entry which is preliminary data.</text>
</comment>
<dbReference type="Pfam" id="PF00352">
    <property type="entry name" value="TBP"/>
    <property type="match status" value="2"/>
</dbReference>
<dbReference type="GO" id="GO:0003677">
    <property type="term" value="F:DNA binding"/>
    <property type="evidence" value="ECO:0007669"/>
    <property type="project" value="UniProtKB-KW"/>
</dbReference>
<dbReference type="GO" id="GO:0006352">
    <property type="term" value="P:DNA-templated transcription initiation"/>
    <property type="evidence" value="ECO:0007669"/>
    <property type="project" value="InterPro"/>
</dbReference>
<evidence type="ECO:0000313" key="6">
    <source>
        <dbReference type="Proteomes" id="UP000011591"/>
    </source>
</evidence>
<dbReference type="OrthoDB" id="350539at2157"/>
<protein>
    <submittedName>
        <fullName evidence="5">Transcription factor</fullName>
    </submittedName>
</protein>
<gene>
    <name evidence="5" type="ORF">C480_07182</name>
</gene>